<dbReference type="RefSeq" id="WP_121027942.1">
    <property type="nucleotide sequence ID" value="NZ_RCCE01000007.1"/>
</dbReference>
<dbReference type="OrthoDB" id="7820287at2"/>
<dbReference type="InterPro" id="IPR009744">
    <property type="entry name" value="VirC1"/>
</dbReference>
<dbReference type="Gene3D" id="3.40.50.300">
    <property type="entry name" value="P-loop containing nucleotide triphosphate hydrolases"/>
    <property type="match status" value="1"/>
</dbReference>
<accession>A0A497VAQ5</accession>
<dbReference type="Pfam" id="PF07015">
    <property type="entry name" value="VirC1"/>
    <property type="match status" value="1"/>
</dbReference>
<dbReference type="SUPFAM" id="SSF52540">
    <property type="entry name" value="P-loop containing nucleoside triphosphate hydrolases"/>
    <property type="match status" value="1"/>
</dbReference>
<name>A0A497VAQ5_9RHOB</name>
<dbReference type="InterPro" id="IPR027417">
    <property type="entry name" value="P-loop_NTPase"/>
</dbReference>
<dbReference type="PANTHER" id="PTHR13696:SF96">
    <property type="entry name" value="COBQ_COBB_MIND_PARA NUCLEOTIDE BINDING DOMAIN-CONTAINING PROTEIN"/>
    <property type="match status" value="1"/>
</dbReference>
<comment type="caution">
    <text evidence="1">The sequence shown here is derived from an EMBL/GenBank/DDBJ whole genome shotgun (WGS) entry which is preliminary data.</text>
</comment>
<dbReference type="AlphaFoldDB" id="A0A497VAQ5"/>
<evidence type="ECO:0000313" key="1">
    <source>
        <dbReference type="EMBL" id="RLJ40661.1"/>
    </source>
</evidence>
<dbReference type="InterPro" id="IPR050678">
    <property type="entry name" value="DNA_Partitioning_ATPase"/>
</dbReference>
<reference evidence="1 2" key="1">
    <citation type="submission" date="2018-10" db="EMBL/GenBank/DDBJ databases">
        <title>Genomic Encyclopedia of Archaeal and Bacterial Type Strains, Phase II (KMG-II): from individual species to whole genera.</title>
        <authorList>
            <person name="Goeker M."/>
        </authorList>
    </citation>
    <scope>NUCLEOTIDE SEQUENCE [LARGE SCALE GENOMIC DNA]</scope>
    <source>
        <strain evidence="1 2">DSM 29466</strain>
    </source>
</reference>
<sequence>MANEDMKVVAVMSRKGGAGKTTLIRALASAAMRDKKRCIIFDTDPQQGMMNWATSLGINDPLLTVEHLEFSDELGTKTDEAYESGDVDYIFVDTMGAAGAWADDLAAASDVIILPMKLSMDDWKSTNDTFEWYKGLADRAENPEALPSFHVVLSDVPAKQSKTELEFEDRAFDEFPVVSHFFMSRKQHREASKEGLLHTIAQAKRSGINPLGRVHAKYFDEALDEAAAILKEVTEAA</sequence>
<dbReference type="CDD" id="cd02042">
    <property type="entry name" value="ParAB_family"/>
    <property type="match status" value="1"/>
</dbReference>
<dbReference type="EMBL" id="RCCE01000007">
    <property type="protein sequence ID" value="RLJ40661.1"/>
    <property type="molecule type" value="Genomic_DNA"/>
</dbReference>
<dbReference type="PANTHER" id="PTHR13696">
    <property type="entry name" value="P-LOOP CONTAINING NUCLEOSIDE TRIPHOSPHATE HYDROLASE"/>
    <property type="match status" value="1"/>
</dbReference>
<proteinExistence type="predicted"/>
<dbReference type="PIRSF" id="PIRSF009320">
    <property type="entry name" value="Nuc_binding_HP_1000"/>
    <property type="match status" value="1"/>
</dbReference>
<organism evidence="1 2">
    <name type="scientific">Litoreibacter meonggei</name>
    <dbReference type="NCBI Taxonomy" id="1049199"/>
    <lineage>
        <taxon>Bacteria</taxon>
        <taxon>Pseudomonadati</taxon>
        <taxon>Pseudomonadota</taxon>
        <taxon>Alphaproteobacteria</taxon>
        <taxon>Rhodobacterales</taxon>
        <taxon>Roseobacteraceae</taxon>
        <taxon>Litoreibacter</taxon>
    </lineage>
</organism>
<gene>
    <name evidence="1" type="ORF">BCF46_3733</name>
</gene>
<evidence type="ECO:0000313" key="2">
    <source>
        <dbReference type="Proteomes" id="UP000269157"/>
    </source>
</evidence>
<protein>
    <submittedName>
        <fullName evidence="1">Cellulose biosynthesis protein BcsQ</fullName>
    </submittedName>
</protein>
<keyword evidence="2" id="KW-1185">Reference proteome</keyword>
<dbReference type="Proteomes" id="UP000269157">
    <property type="component" value="Unassembled WGS sequence"/>
</dbReference>